<comment type="caution">
    <text evidence="1">The sequence shown here is derived from an EMBL/GenBank/DDBJ whole genome shotgun (WGS) entry which is preliminary data.</text>
</comment>
<dbReference type="SUPFAM" id="SSF56935">
    <property type="entry name" value="Porins"/>
    <property type="match status" value="1"/>
</dbReference>
<dbReference type="OMA" id="SSEHAYF"/>
<dbReference type="RefSeq" id="WP_013063487.1">
    <property type="nucleotide sequence ID" value="NZ_BPTT01000001.1"/>
</dbReference>
<dbReference type="EMBL" id="BPTT01000001">
    <property type="protein sequence ID" value="GJG34458.1"/>
    <property type="molecule type" value="Genomic_DNA"/>
</dbReference>
<accession>A0AA37MG28</accession>
<dbReference type="AlphaFoldDB" id="A0AA37MG28"/>
<gene>
    <name evidence="1" type="ORF">PRMUPPPA20_25670</name>
</gene>
<evidence type="ECO:0000313" key="1">
    <source>
        <dbReference type="EMBL" id="GJG34458.1"/>
    </source>
</evidence>
<organism evidence="1 2">
    <name type="scientific">Xylanibacter ruminicola</name>
    <name type="common">Prevotella ruminicola</name>
    <dbReference type="NCBI Taxonomy" id="839"/>
    <lineage>
        <taxon>Bacteria</taxon>
        <taxon>Pseudomonadati</taxon>
        <taxon>Bacteroidota</taxon>
        <taxon>Bacteroidia</taxon>
        <taxon>Bacteroidales</taxon>
        <taxon>Prevotellaceae</taxon>
        <taxon>Xylanibacter</taxon>
    </lineage>
</organism>
<dbReference type="Proteomes" id="UP000887097">
    <property type="component" value="Unassembled WGS sequence"/>
</dbReference>
<protein>
    <submittedName>
        <fullName evidence="1">Uncharacterized protein</fullName>
    </submittedName>
</protein>
<name>A0AA37MG28_XYLRU</name>
<dbReference type="GeneID" id="31501585"/>
<sequence length="240" mass="26938">MNIEMKKYIFIAFACLFGNATIQAQDKVETTVEADVVSQYIWRGMDLGHVSLQPTLAVSYRGLTLEAWGSVGLTDSNDTREFDVALKYTTGGFNFGIGDYWFNEGLDPQNRYFRYNAHSTNHVIEANVGYDFGPLALQWYTNIAGNDGFTCCDHRAYSSYVEATAPFKLGGCQWQATIGAVPFYTTFYDAEGFIINNVTLRADRDIKITDHFSLPVFAQITGNPSSEHAYFVFGFKLKAF</sequence>
<proteinExistence type="predicted"/>
<reference evidence="1" key="1">
    <citation type="submission" date="2021-08" db="EMBL/GenBank/DDBJ databases">
        <title>Prevotella lacticifex sp. nov., isolated from rumen of cow.</title>
        <authorList>
            <person name="Shinkai T."/>
            <person name="Ikeyama N."/>
            <person name="Kumagai M."/>
            <person name="Ohmori H."/>
            <person name="Sakamoto M."/>
            <person name="Ohkuma M."/>
            <person name="Mitsumori M."/>
        </authorList>
    </citation>
    <scope>NUCLEOTIDE SEQUENCE</scope>
    <source>
        <strain evidence="1">JCM 8259</strain>
    </source>
</reference>
<evidence type="ECO:0000313" key="2">
    <source>
        <dbReference type="Proteomes" id="UP000887097"/>
    </source>
</evidence>